<evidence type="ECO:0000256" key="1">
    <source>
        <dbReference type="ARBA" id="ARBA00023054"/>
    </source>
</evidence>
<dbReference type="SMART" id="SM00061">
    <property type="entry name" value="MATH"/>
    <property type="match status" value="1"/>
</dbReference>
<sequence>MEPQGSSTEIFEKFTWKIDNFSCLNADRICSEPFILCGYPWRIRLFPKGNKKKGAVNHLSIYLEAMQTANMSEGWSRKVKFRFFVFNQLDTNRTITQVNEHDYFSATNGERGFRYFMELTKLHDPEMGFIVNDACIVGVQVYVLGLEPQGTNVETLSPVSKVICNESTKQAYAELVSAALGRVIYFLKTRKVKDMNEQACKELQVLWDELEKFQFDLTWLEPHVKYALGMKNYVEKSLEAEKLKENMVVLELEMERLKENMVVLEHQMEKLKVKSVAAEMGLLKKRLDTIDPRINCGFLVFDPQPPPWEEGVERLIWEVRSHSTRAFSSVHNCAVVEFVEMEHQESSSEIFEKFTWKIKNFSCLNIEKIYSEPFIIGGYPWYVWYW</sequence>
<dbReference type="PANTHER" id="PTHR46236">
    <property type="entry name" value="TRAF-LIKE SUPERFAMILY PROTEIN"/>
    <property type="match status" value="1"/>
</dbReference>
<dbReference type="InterPro" id="IPR008974">
    <property type="entry name" value="TRAF-like"/>
</dbReference>
<reference evidence="5" key="1">
    <citation type="journal article" date="2017" name="Front. Plant Sci.">
        <title>Climate Clever Clovers: New Paradigm to Reduce the Environmental Footprint of Ruminants by Breeding Low Methanogenic Forages Utilizing Haplotype Variation.</title>
        <authorList>
            <person name="Kaur P."/>
            <person name="Appels R."/>
            <person name="Bayer P.E."/>
            <person name="Keeble-Gagnere G."/>
            <person name="Wang J."/>
            <person name="Hirakawa H."/>
            <person name="Shirasawa K."/>
            <person name="Vercoe P."/>
            <person name="Stefanova K."/>
            <person name="Durmic Z."/>
            <person name="Nichols P."/>
            <person name="Revell C."/>
            <person name="Isobe S.N."/>
            <person name="Edwards D."/>
            <person name="Erskine W."/>
        </authorList>
    </citation>
    <scope>NUCLEOTIDE SEQUENCE [LARGE SCALE GENOMIC DNA]</scope>
    <source>
        <strain evidence="5">cv. Daliak</strain>
    </source>
</reference>
<name>A0A2Z6M6F0_TRISU</name>
<dbReference type="AlphaFoldDB" id="A0A2Z6M6F0"/>
<gene>
    <name evidence="4" type="ORF">TSUD_341230</name>
</gene>
<dbReference type="SUPFAM" id="SSF49599">
    <property type="entry name" value="TRAF domain-like"/>
    <property type="match status" value="2"/>
</dbReference>
<keyword evidence="5" id="KW-1185">Reference proteome</keyword>
<organism evidence="4 5">
    <name type="scientific">Trifolium subterraneum</name>
    <name type="common">Subterranean clover</name>
    <dbReference type="NCBI Taxonomy" id="3900"/>
    <lineage>
        <taxon>Eukaryota</taxon>
        <taxon>Viridiplantae</taxon>
        <taxon>Streptophyta</taxon>
        <taxon>Embryophyta</taxon>
        <taxon>Tracheophyta</taxon>
        <taxon>Spermatophyta</taxon>
        <taxon>Magnoliopsida</taxon>
        <taxon>eudicotyledons</taxon>
        <taxon>Gunneridae</taxon>
        <taxon>Pentapetalae</taxon>
        <taxon>rosids</taxon>
        <taxon>fabids</taxon>
        <taxon>Fabales</taxon>
        <taxon>Fabaceae</taxon>
        <taxon>Papilionoideae</taxon>
        <taxon>50 kb inversion clade</taxon>
        <taxon>NPAAA clade</taxon>
        <taxon>Hologalegina</taxon>
        <taxon>IRL clade</taxon>
        <taxon>Trifolieae</taxon>
        <taxon>Trifolium</taxon>
    </lineage>
</organism>
<dbReference type="Pfam" id="PF22486">
    <property type="entry name" value="MATH_2"/>
    <property type="match status" value="1"/>
</dbReference>
<evidence type="ECO:0000256" key="2">
    <source>
        <dbReference type="SAM" id="Coils"/>
    </source>
</evidence>
<dbReference type="CDD" id="cd00121">
    <property type="entry name" value="MATH"/>
    <property type="match status" value="2"/>
</dbReference>
<dbReference type="PANTHER" id="PTHR46236:SF36">
    <property type="entry name" value="MATH (MEPRIN AND TRAF-C-LIKE) DOMAIN PROTEIN"/>
    <property type="match status" value="1"/>
</dbReference>
<evidence type="ECO:0000259" key="3">
    <source>
        <dbReference type="PROSITE" id="PS50144"/>
    </source>
</evidence>
<evidence type="ECO:0000313" key="4">
    <source>
        <dbReference type="EMBL" id="GAU17579.1"/>
    </source>
</evidence>
<keyword evidence="1 2" id="KW-0175">Coiled coil</keyword>
<proteinExistence type="predicted"/>
<feature type="domain" description="MATH" evidence="3">
    <location>
        <begin position="351"/>
        <end position="386"/>
    </location>
</feature>
<dbReference type="Proteomes" id="UP000242715">
    <property type="component" value="Unassembled WGS sequence"/>
</dbReference>
<dbReference type="InterPro" id="IPR050804">
    <property type="entry name" value="MCC"/>
</dbReference>
<dbReference type="Gene3D" id="2.60.210.10">
    <property type="entry name" value="Apoptosis, Tumor Necrosis Factor Receptor Associated Protein 2, Chain A"/>
    <property type="match status" value="2"/>
</dbReference>
<dbReference type="EMBL" id="DF973172">
    <property type="protein sequence ID" value="GAU17579.1"/>
    <property type="molecule type" value="Genomic_DNA"/>
</dbReference>
<evidence type="ECO:0000313" key="5">
    <source>
        <dbReference type="Proteomes" id="UP000242715"/>
    </source>
</evidence>
<protein>
    <recommendedName>
        <fullName evidence="3">MATH domain-containing protein</fullName>
    </recommendedName>
</protein>
<dbReference type="PROSITE" id="PS50144">
    <property type="entry name" value="MATH"/>
    <property type="match status" value="2"/>
</dbReference>
<feature type="coiled-coil region" evidence="2">
    <location>
        <begin position="233"/>
        <end position="274"/>
    </location>
</feature>
<accession>A0A2Z6M6F0</accession>
<dbReference type="OrthoDB" id="2116871at2759"/>
<dbReference type="InterPro" id="IPR002083">
    <property type="entry name" value="MATH/TRAF_dom"/>
</dbReference>
<feature type="domain" description="MATH" evidence="3">
    <location>
        <begin position="11"/>
        <end position="141"/>
    </location>
</feature>